<feature type="region of interest" description="Disordered" evidence="1">
    <location>
        <begin position="108"/>
        <end position="148"/>
    </location>
</feature>
<name>A0AAP2CDQ0_9GAMM</name>
<protein>
    <recommendedName>
        <fullName evidence="3">EF-hand domain-containing protein</fullName>
    </recommendedName>
</protein>
<dbReference type="Proteomes" id="UP000675747">
    <property type="component" value="Unassembled WGS sequence"/>
</dbReference>
<keyword evidence="5" id="KW-1185">Reference proteome</keyword>
<dbReference type="InterPro" id="IPR018247">
    <property type="entry name" value="EF_Hand_1_Ca_BS"/>
</dbReference>
<dbReference type="InterPro" id="IPR011992">
    <property type="entry name" value="EF-hand-dom_pair"/>
</dbReference>
<dbReference type="InterPro" id="IPR002048">
    <property type="entry name" value="EF_hand_dom"/>
</dbReference>
<feature type="domain" description="EF-hand" evidence="3">
    <location>
        <begin position="107"/>
        <end position="123"/>
    </location>
</feature>
<feature type="region of interest" description="Disordered" evidence="1">
    <location>
        <begin position="26"/>
        <end position="45"/>
    </location>
</feature>
<comment type="caution">
    <text evidence="4">The sequence shown here is derived from an EMBL/GenBank/DDBJ whole genome shotgun (WGS) entry which is preliminary data.</text>
</comment>
<dbReference type="AlphaFoldDB" id="A0AAP2CDQ0"/>
<sequence length="148" mass="16103">MNRTPFRIALTLGLSTMAVAAFAQAPAKGERPAPPPRDVASLEQHARERAAAIDANRDGSITAQEMVAWEDAQRLERAARRLERMGGSDGRISVADFENAQFERIARMDADGDGSIERGEFRRHGRHHRGPHGFDGAPPAPPADDAAR</sequence>
<evidence type="ECO:0000259" key="3">
    <source>
        <dbReference type="Pfam" id="PF13202"/>
    </source>
</evidence>
<dbReference type="SUPFAM" id="SSF47473">
    <property type="entry name" value="EF-hand"/>
    <property type="match status" value="1"/>
</dbReference>
<dbReference type="Pfam" id="PF13202">
    <property type="entry name" value="EF-hand_5"/>
    <property type="match status" value="2"/>
</dbReference>
<feature type="domain" description="EF-hand" evidence="3">
    <location>
        <begin position="52"/>
        <end position="66"/>
    </location>
</feature>
<dbReference type="GO" id="GO:0005509">
    <property type="term" value="F:calcium ion binding"/>
    <property type="evidence" value="ECO:0007669"/>
    <property type="project" value="InterPro"/>
</dbReference>
<evidence type="ECO:0000256" key="2">
    <source>
        <dbReference type="SAM" id="SignalP"/>
    </source>
</evidence>
<dbReference type="RefSeq" id="WP_213173772.1">
    <property type="nucleotide sequence ID" value="NZ_JAGQFT020000008.1"/>
</dbReference>
<evidence type="ECO:0000313" key="5">
    <source>
        <dbReference type="Proteomes" id="UP000675747"/>
    </source>
</evidence>
<evidence type="ECO:0000313" key="4">
    <source>
        <dbReference type="EMBL" id="MBS7458020.1"/>
    </source>
</evidence>
<evidence type="ECO:0000256" key="1">
    <source>
        <dbReference type="SAM" id="MobiDB-lite"/>
    </source>
</evidence>
<reference evidence="4 5" key="1">
    <citation type="journal article" date="2021" name="Microbiol. Resour. Announc.">
        <title>Draft Genome Sequence of Coralloluteibacterium stylophorae LMG 29479T.</title>
        <authorList>
            <person name="Karlyshev A.V."/>
            <person name="Kudryashova E.B."/>
            <person name="Ariskina E.V."/>
            <person name="Conroy A.P."/>
            <person name="Abidueva E.Y."/>
        </authorList>
    </citation>
    <scope>NUCLEOTIDE SEQUENCE [LARGE SCALE GENOMIC DNA]</scope>
    <source>
        <strain evidence="4 5">LMG 29479</strain>
    </source>
</reference>
<feature type="compositionally biased region" description="Basic and acidic residues" evidence="1">
    <location>
        <begin position="108"/>
        <end position="122"/>
    </location>
</feature>
<accession>A0AAP2CDQ0</accession>
<feature type="chain" id="PRO_5042887206" description="EF-hand domain-containing protein" evidence="2">
    <location>
        <begin position="24"/>
        <end position="148"/>
    </location>
</feature>
<keyword evidence="2" id="KW-0732">Signal</keyword>
<dbReference type="EMBL" id="JAGQFT020000008">
    <property type="protein sequence ID" value="MBS7458020.1"/>
    <property type="molecule type" value="Genomic_DNA"/>
</dbReference>
<dbReference type="PROSITE" id="PS00018">
    <property type="entry name" value="EF_HAND_1"/>
    <property type="match status" value="2"/>
</dbReference>
<organism evidence="4 5">
    <name type="scientific">Coralloluteibacterium stylophorae</name>
    <dbReference type="NCBI Taxonomy" id="1776034"/>
    <lineage>
        <taxon>Bacteria</taxon>
        <taxon>Pseudomonadati</taxon>
        <taxon>Pseudomonadota</taxon>
        <taxon>Gammaproteobacteria</taxon>
        <taxon>Lysobacterales</taxon>
        <taxon>Lysobacteraceae</taxon>
        <taxon>Coralloluteibacterium</taxon>
    </lineage>
</organism>
<proteinExistence type="predicted"/>
<dbReference type="Gene3D" id="1.10.238.10">
    <property type="entry name" value="EF-hand"/>
    <property type="match status" value="1"/>
</dbReference>
<gene>
    <name evidence="4" type="ORF">KB893_012850</name>
</gene>
<feature type="signal peptide" evidence="2">
    <location>
        <begin position="1"/>
        <end position="23"/>
    </location>
</feature>